<gene>
    <name evidence="5" type="primary">hisS</name>
    <name evidence="8" type="ORF">A2304_03840</name>
</gene>
<feature type="binding site" evidence="6">
    <location>
        <position position="268"/>
    </location>
    <ligand>
        <name>L-histidine</name>
        <dbReference type="ChEBI" id="CHEBI:57595"/>
    </ligand>
</feature>
<evidence type="ECO:0000313" key="8">
    <source>
        <dbReference type="EMBL" id="OGL98856.1"/>
    </source>
</evidence>
<accession>A0A1F7W896</accession>
<evidence type="ECO:0000256" key="4">
    <source>
        <dbReference type="ARBA" id="ARBA00047639"/>
    </source>
</evidence>
<keyword evidence="5 8" id="KW-0436">Ligase</keyword>
<comment type="similarity">
    <text evidence="1 5">Belongs to the class-II aminoacyl-tRNA synthetase family.</text>
</comment>
<comment type="caution">
    <text evidence="8">The sequence shown here is derived from an EMBL/GenBank/DDBJ whole genome shotgun (WGS) entry which is preliminary data.</text>
</comment>
<dbReference type="InterPro" id="IPR045864">
    <property type="entry name" value="aa-tRNA-synth_II/BPL/LPL"/>
</dbReference>
<dbReference type="NCBIfam" id="TIGR00442">
    <property type="entry name" value="hisS"/>
    <property type="match status" value="1"/>
</dbReference>
<dbReference type="EC" id="6.1.1.21" evidence="5"/>
<dbReference type="InterPro" id="IPR004154">
    <property type="entry name" value="Anticodon-bd"/>
</dbReference>
<dbReference type="GO" id="GO:0005524">
    <property type="term" value="F:ATP binding"/>
    <property type="evidence" value="ECO:0007669"/>
    <property type="project" value="UniProtKB-UniRule"/>
</dbReference>
<dbReference type="InterPro" id="IPR004516">
    <property type="entry name" value="HisRS/HisZ"/>
</dbReference>
<keyword evidence="5" id="KW-0963">Cytoplasm</keyword>
<evidence type="ECO:0000256" key="5">
    <source>
        <dbReference type="HAMAP-Rule" id="MF_00127"/>
    </source>
</evidence>
<dbReference type="GO" id="GO:0005737">
    <property type="term" value="C:cytoplasm"/>
    <property type="evidence" value="ECO:0007669"/>
    <property type="project" value="UniProtKB-SubCell"/>
</dbReference>
<feature type="binding site" evidence="6">
    <location>
        <position position="138"/>
    </location>
    <ligand>
        <name>L-histidine</name>
        <dbReference type="ChEBI" id="CHEBI:57595"/>
    </ligand>
</feature>
<keyword evidence="5" id="KW-0648">Protein biosynthesis</keyword>
<dbReference type="EMBL" id="MGFE01000013">
    <property type="protein sequence ID" value="OGL98856.1"/>
    <property type="molecule type" value="Genomic_DNA"/>
</dbReference>
<keyword evidence="5" id="KW-0067">ATP-binding</keyword>
<dbReference type="InterPro" id="IPR036621">
    <property type="entry name" value="Anticodon-bd_dom_sf"/>
</dbReference>
<comment type="catalytic activity">
    <reaction evidence="4 5">
        <text>tRNA(His) + L-histidine + ATP = L-histidyl-tRNA(His) + AMP + diphosphate + H(+)</text>
        <dbReference type="Rhea" id="RHEA:17313"/>
        <dbReference type="Rhea" id="RHEA-COMP:9665"/>
        <dbReference type="Rhea" id="RHEA-COMP:9689"/>
        <dbReference type="ChEBI" id="CHEBI:15378"/>
        <dbReference type="ChEBI" id="CHEBI:30616"/>
        <dbReference type="ChEBI" id="CHEBI:33019"/>
        <dbReference type="ChEBI" id="CHEBI:57595"/>
        <dbReference type="ChEBI" id="CHEBI:78442"/>
        <dbReference type="ChEBI" id="CHEBI:78527"/>
        <dbReference type="ChEBI" id="CHEBI:456215"/>
        <dbReference type="EC" id="6.1.1.21"/>
    </reaction>
</comment>
<dbReference type="CDD" id="cd00773">
    <property type="entry name" value="HisRS-like_core"/>
    <property type="match status" value="1"/>
</dbReference>
<evidence type="ECO:0000256" key="2">
    <source>
        <dbReference type="ARBA" id="ARBA00022741"/>
    </source>
</evidence>
<dbReference type="SUPFAM" id="SSF52954">
    <property type="entry name" value="Class II aaRS ABD-related"/>
    <property type="match status" value="1"/>
</dbReference>
<evidence type="ECO:0000313" key="9">
    <source>
        <dbReference type="Proteomes" id="UP000176501"/>
    </source>
</evidence>
<dbReference type="Pfam" id="PF13393">
    <property type="entry name" value="tRNA-synt_His"/>
    <property type="match status" value="1"/>
</dbReference>
<dbReference type="InterPro" id="IPR041715">
    <property type="entry name" value="HisRS-like_core"/>
</dbReference>
<keyword evidence="3 5" id="KW-0030">Aminoacyl-tRNA synthetase</keyword>
<keyword evidence="2 5" id="KW-0547">Nucleotide-binding</keyword>
<sequence>MTGQEVPVKKGKGPPELLRGFRDVLPEEQGRWAMARDKVRALAEAYSFDRIELPILERADLFQRTLGKQTDVIEKEMYAFEDPSGDLVAMRPEATASVARAYVNHGMLNLPQPVKLWYEGPMFRHDRPQAGRFRQFNQFGFESLGVPDPIVDAQLILIASRIFQELGVDVTIQINSIGTPESRQSYLAELTSYFRPHRNKLSEDDKRRLQKNPLRLLDSKDPALAELLGGAPQIVDWLDEDSKQHFMKVLEYLDEVGVTYQLNPHLVRGLDYYTRTVFEIWEAGDEGERSQNALGGGGRYDGLVELIGGRPTPACGFAIGMERIVKAMADRNVNPEPRQKPLIFFAQLGDAARRVGLRLFEEFRAAGIPVAEAFGKNALKTQLDVANKLDVSYALLLGQKEVLDGTIIVRDMESGAQEIVDSAKIVSIMQRKLSAPEGVSRPSQDVVQ</sequence>
<dbReference type="InterPro" id="IPR015807">
    <property type="entry name" value="His-tRNA-ligase"/>
</dbReference>
<dbReference type="PROSITE" id="PS50862">
    <property type="entry name" value="AA_TRNA_LIGASE_II"/>
    <property type="match status" value="1"/>
</dbReference>
<dbReference type="PANTHER" id="PTHR43707">
    <property type="entry name" value="HISTIDYL-TRNA SYNTHETASE"/>
    <property type="match status" value="1"/>
</dbReference>
<reference evidence="8 9" key="1">
    <citation type="journal article" date="2016" name="Nat. Commun.">
        <title>Thousands of microbial genomes shed light on interconnected biogeochemical processes in an aquifer system.</title>
        <authorList>
            <person name="Anantharaman K."/>
            <person name="Brown C.T."/>
            <person name="Hug L.A."/>
            <person name="Sharon I."/>
            <person name="Castelle C.J."/>
            <person name="Probst A.J."/>
            <person name="Thomas B.C."/>
            <person name="Singh A."/>
            <person name="Wilkins M.J."/>
            <person name="Karaoz U."/>
            <person name="Brodie E.L."/>
            <person name="Williams K.H."/>
            <person name="Hubbard S.S."/>
            <person name="Banfield J.F."/>
        </authorList>
    </citation>
    <scope>NUCLEOTIDE SEQUENCE [LARGE SCALE GENOMIC DNA]</scope>
</reference>
<dbReference type="Gene3D" id="3.40.50.800">
    <property type="entry name" value="Anticodon-binding domain"/>
    <property type="match status" value="1"/>
</dbReference>
<feature type="binding site" evidence="6">
    <location>
        <position position="124"/>
    </location>
    <ligand>
        <name>L-histidine</name>
        <dbReference type="ChEBI" id="CHEBI:57595"/>
    </ligand>
</feature>
<dbReference type="InterPro" id="IPR006195">
    <property type="entry name" value="aa-tRNA-synth_II"/>
</dbReference>
<evidence type="ECO:0000259" key="7">
    <source>
        <dbReference type="PROSITE" id="PS50862"/>
    </source>
</evidence>
<dbReference type="PIRSF" id="PIRSF001549">
    <property type="entry name" value="His-tRNA_synth"/>
    <property type="match status" value="1"/>
</dbReference>
<dbReference type="PANTHER" id="PTHR43707:SF1">
    <property type="entry name" value="HISTIDINE--TRNA LIGASE, MITOCHONDRIAL-RELATED"/>
    <property type="match status" value="1"/>
</dbReference>
<comment type="subcellular location">
    <subcellularLocation>
        <location evidence="5">Cytoplasm</location>
    </subcellularLocation>
</comment>
<evidence type="ECO:0000256" key="3">
    <source>
        <dbReference type="ARBA" id="ARBA00023146"/>
    </source>
</evidence>
<comment type="subunit">
    <text evidence="5">Homodimer.</text>
</comment>
<dbReference type="Pfam" id="PF03129">
    <property type="entry name" value="HGTP_anticodon"/>
    <property type="match status" value="1"/>
</dbReference>
<dbReference type="GO" id="GO:0004821">
    <property type="term" value="F:histidine-tRNA ligase activity"/>
    <property type="evidence" value="ECO:0007669"/>
    <property type="project" value="UniProtKB-UniRule"/>
</dbReference>
<feature type="binding site" evidence="6">
    <location>
        <begin position="93"/>
        <end position="95"/>
    </location>
    <ligand>
        <name>L-histidine</name>
        <dbReference type="ChEBI" id="CHEBI:57595"/>
    </ligand>
</feature>
<proteinExistence type="inferred from homology"/>
<feature type="domain" description="Aminoacyl-transfer RNA synthetases class-II family profile" evidence="7">
    <location>
        <begin position="16"/>
        <end position="341"/>
    </location>
</feature>
<name>A0A1F7W896_9BACT</name>
<organism evidence="8 9">
    <name type="scientific">Candidatus Uhrbacteria bacterium RIFOXYB2_FULL_57_15</name>
    <dbReference type="NCBI Taxonomy" id="1802422"/>
    <lineage>
        <taxon>Bacteria</taxon>
        <taxon>Candidatus Uhriibacteriota</taxon>
    </lineage>
</organism>
<dbReference type="SUPFAM" id="SSF55681">
    <property type="entry name" value="Class II aaRS and biotin synthetases"/>
    <property type="match status" value="1"/>
</dbReference>
<dbReference type="Proteomes" id="UP000176501">
    <property type="component" value="Unassembled WGS sequence"/>
</dbReference>
<evidence type="ECO:0000256" key="6">
    <source>
        <dbReference type="PIRSR" id="PIRSR001549-1"/>
    </source>
</evidence>
<evidence type="ECO:0000256" key="1">
    <source>
        <dbReference type="ARBA" id="ARBA00008226"/>
    </source>
</evidence>
<dbReference type="AlphaFoldDB" id="A0A1F7W896"/>
<dbReference type="Gene3D" id="3.30.930.10">
    <property type="entry name" value="Bira Bifunctional Protein, Domain 2"/>
    <property type="match status" value="1"/>
</dbReference>
<dbReference type="GO" id="GO:0006427">
    <property type="term" value="P:histidyl-tRNA aminoacylation"/>
    <property type="evidence" value="ECO:0007669"/>
    <property type="project" value="UniProtKB-UniRule"/>
</dbReference>
<dbReference type="HAMAP" id="MF_00127">
    <property type="entry name" value="His_tRNA_synth"/>
    <property type="match status" value="1"/>
</dbReference>
<feature type="binding site" evidence="6">
    <location>
        <position position="142"/>
    </location>
    <ligand>
        <name>L-histidine</name>
        <dbReference type="ChEBI" id="CHEBI:57595"/>
    </ligand>
</feature>
<protein>
    <recommendedName>
        <fullName evidence="5">Histidine--tRNA ligase</fullName>
        <ecNumber evidence="5">6.1.1.21</ecNumber>
    </recommendedName>
    <alternativeName>
        <fullName evidence="5">Histidyl-tRNA synthetase</fullName>
        <shortName evidence="5">HisRS</shortName>
    </alternativeName>
</protein>
<feature type="binding site" evidence="6">
    <location>
        <begin position="272"/>
        <end position="273"/>
    </location>
    <ligand>
        <name>L-histidine</name>
        <dbReference type="ChEBI" id="CHEBI:57595"/>
    </ligand>
</feature>